<sequence>MAFINLLKTNSCVNSCTADSFYSLNDSAGNQEAKINFVQQYIQKTSPILDFSCYKAIDEKFKKLLSQFQLSSLFKNEEMIYSELMEKRIVLSGCSKDEVKKKKNIPKLDREKSKKRSAQLAEISVIYEENEPAEKKQEEVNFHNQIKKLYKEKQTKLLKKQQNFDSDKLNLIPEEKKNPKKIRLSDEIDSNSKIKGRKKSSEKTRKSKMHILKSNVAKSVKKEEPTSFIDQIEKIDKAKGITTSKNLKTSFKFTPSNKTICISKIPNNDTSASAVKKTNSNLSNSYQFKPPVAKNPTKVPKTITSKAGFNGLLSKPKNKVKEMIEKFSNITKSKKKLSPILSSNAIKKTRNSLTKKEVKRKSTHFVKDIVKEIDKTVNGSKSVNTSIQSQKIVNAVKKNPLVVNHKVGNSRPIVANNSVSKTPNRQKVTQTTFRINQLNKKINPDDLKYDSNRCKLLMEAAKKKMADERIKRIGSTSTVSSLDCSQASLSSLKQEQQSFKSVNSTFDSVVKSELKNGIKKNTTFSIKPNNNSVIPKQKVPFKPQVISHNQKDLKSEMVKTNQVKKPRPL</sequence>
<dbReference type="AlphaFoldDB" id="A0A3M7QX73"/>
<feature type="region of interest" description="Disordered" evidence="1">
    <location>
        <begin position="549"/>
        <end position="569"/>
    </location>
</feature>
<organism evidence="2 3">
    <name type="scientific">Brachionus plicatilis</name>
    <name type="common">Marine rotifer</name>
    <name type="synonym">Brachionus muelleri</name>
    <dbReference type="NCBI Taxonomy" id="10195"/>
    <lineage>
        <taxon>Eukaryota</taxon>
        <taxon>Metazoa</taxon>
        <taxon>Spiralia</taxon>
        <taxon>Gnathifera</taxon>
        <taxon>Rotifera</taxon>
        <taxon>Eurotatoria</taxon>
        <taxon>Monogononta</taxon>
        <taxon>Pseudotrocha</taxon>
        <taxon>Ploima</taxon>
        <taxon>Brachionidae</taxon>
        <taxon>Brachionus</taxon>
    </lineage>
</organism>
<comment type="caution">
    <text evidence="2">The sequence shown here is derived from an EMBL/GenBank/DDBJ whole genome shotgun (WGS) entry which is preliminary data.</text>
</comment>
<feature type="region of interest" description="Disordered" evidence="1">
    <location>
        <begin position="169"/>
        <end position="208"/>
    </location>
</feature>
<reference evidence="2 3" key="1">
    <citation type="journal article" date="2018" name="Sci. Rep.">
        <title>Genomic signatures of local adaptation to the degree of environmental predictability in rotifers.</title>
        <authorList>
            <person name="Franch-Gras L."/>
            <person name="Hahn C."/>
            <person name="Garcia-Roger E.M."/>
            <person name="Carmona M.J."/>
            <person name="Serra M."/>
            <person name="Gomez A."/>
        </authorList>
    </citation>
    <scope>NUCLEOTIDE SEQUENCE [LARGE SCALE GENOMIC DNA]</scope>
    <source>
        <strain evidence="2">HYR1</strain>
    </source>
</reference>
<evidence type="ECO:0000313" key="3">
    <source>
        <dbReference type="Proteomes" id="UP000276133"/>
    </source>
</evidence>
<gene>
    <name evidence="2" type="ORF">BpHYR1_033472</name>
</gene>
<dbReference type="EMBL" id="REGN01004924">
    <property type="protein sequence ID" value="RNA15555.1"/>
    <property type="molecule type" value="Genomic_DNA"/>
</dbReference>
<feature type="non-terminal residue" evidence="2">
    <location>
        <position position="569"/>
    </location>
</feature>
<proteinExistence type="predicted"/>
<dbReference type="Proteomes" id="UP000276133">
    <property type="component" value="Unassembled WGS sequence"/>
</dbReference>
<evidence type="ECO:0000313" key="2">
    <source>
        <dbReference type="EMBL" id="RNA15555.1"/>
    </source>
</evidence>
<keyword evidence="3" id="KW-1185">Reference proteome</keyword>
<name>A0A3M7QX73_BRAPC</name>
<feature type="compositionally biased region" description="Basic and acidic residues" evidence="1">
    <location>
        <begin position="169"/>
        <end position="192"/>
    </location>
</feature>
<accession>A0A3M7QX73</accession>
<protein>
    <submittedName>
        <fullName evidence="2">Uncharacterized protein</fullName>
    </submittedName>
</protein>
<evidence type="ECO:0000256" key="1">
    <source>
        <dbReference type="SAM" id="MobiDB-lite"/>
    </source>
</evidence>